<dbReference type="Proteomes" id="UP000054279">
    <property type="component" value="Unassembled WGS sequence"/>
</dbReference>
<dbReference type="AlphaFoldDB" id="A0A0C9UM76"/>
<evidence type="ECO:0000313" key="2">
    <source>
        <dbReference type="EMBL" id="KIJ26380.1"/>
    </source>
</evidence>
<reference evidence="2 3" key="1">
    <citation type="submission" date="2014-06" db="EMBL/GenBank/DDBJ databases">
        <title>Evolutionary Origins and Diversification of the Mycorrhizal Mutualists.</title>
        <authorList>
            <consortium name="DOE Joint Genome Institute"/>
            <consortium name="Mycorrhizal Genomics Consortium"/>
            <person name="Kohler A."/>
            <person name="Kuo A."/>
            <person name="Nagy L.G."/>
            <person name="Floudas D."/>
            <person name="Copeland A."/>
            <person name="Barry K.W."/>
            <person name="Cichocki N."/>
            <person name="Veneault-Fourrey C."/>
            <person name="LaButti K."/>
            <person name="Lindquist E.A."/>
            <person name="Lipzen A."/>
            <person name="Lundell T."/>
            <person name="Morin E."/>
            <person name="Murat C."/>
            <person name="Riley R."/>
            <person name="Ohm R."/>
            <person name="Sun H."/>
            <person name="Tunlid A."/>
            <person name="Henrissat B."/>
            <person name="Grigoriev I.V."/>
            <person name="Hibbett D.S."/>
            <person name="Martin F."/>
        </authorList>
    </citation>
    <scope>NUCLEOTIDE SEQUENCE [LARGE SCALE GENOMIC DNA]</scope>
    <source>
        <strain evidence="2 3">SS14</strain>
    </source>
</reference>
<accession>A0A0C9UM76</accession>
<name>A0A0C9UM76_SPHS4</name>
<protein>
    <submittedName>
        <fullName evidence="2">Uncharacterized protein</fullName>
    </submittedName>
</protein>
<sequence length="101" mass="10618">MVSDCGGGGGGGGNVTRRGTKIGTGGATMASGNRLWWTNSRNTEVHFGSTPTMPGIFVEVQTVQHEDDIIIDNPTVSQNTRQEESKVLTETSSAEAVCYAV</sequence>
<evidence type="ECO:0000256" key="1">
    <source>
        <dbReference type="SAM" id="MobiDB-lite"/>
    </source>
</evidence>
<gene>
    <name evidence="2" type="ORF">M422DRAFT_272529</name>
</gene>
<organism evidence="2 3">
    <name type="scientific">Sphaerobolus stellatus (strain SS14)</name>
    <dbReference type="NCBI Taxonomy" id="990650"/>
    <lineage>
        <taxon>Eukaryota</taxon>
        <taxon>Fungi</taxon>
        <taxon>Dikarya</taxon>
        <taxon>Basidiomycota</taxon>
        <taxon>Agaricomycotina</taxon>
        <taxon>Agaricomycetes</taxon>
        <taxon>Phallomycetidae</taxon>
        <taxon>Geastrales</taxon>
        <taxon>Sphaerobolaceae</taxon>
        <taxon>Sphaerobolus</taxon>
    </lineage>
</organism>
<dbReference type="EMBL" id="KN837371">
    <property type="protein sequence ID" value="KIJ26380.1"/>
    <property type="molecule type" value="Genomic_DNA"/>
</dbReference>
<feature type="compositionally biased region" description="Gly residues" evidence="1">
    <location>
        <begin position="1"/>
        <end position="14"/>
    </location>
</feature>
<dbReference type="HOGENOM" id="CLU_2293492_0_0_1"/>
<keyword evidence="3" id="KW-1185">Reference proteome</keyword>
<proteinExistence type="predicted"/>
<feature type="region of interest" description="Disordered" evidence="1">
    <location>
        <begin position="1"/>
        <end position="32"/>
    </location>
</feature>
<evidence type="ECO:0000313" key="3">
    <source>
        <dbReference type="Proteomes" id="UP000054279"/>
    </source>
</evidence>